<dbReference type="AlphaFoldDB" id="A0A090Q679"/>
<dbReference type="EMBL" id="BBMM01000001">
    <property type="protein sequence ID" value="GAK98589.1"/>
    <property type="molecule type" value="Genomic_DNA"/>
</dbReference>
<comment type="caution">
    <text evidence="2">The sequence shown here is derived from an EMBL/GenBank/DDBJ whole genome shotgun (WGS) entry which is preliminary data.</text>
</comment>
<feature type="chain" id="PRO_5001861632" description="TonB-dependent receptor" evidence="1">
    <location>
        <begin position="18"/>
        <end position="42"/>
    </location>
</feature>
<keyword evidence="1" id="KW-0732">Signal</keyword>
<dbReference type="Proteomes" id="UP000029226">
    <property type="component" value="Unassembled WGS sequence"/>
</dbReference>
<evidence type="ECO:0008006" key="4">
    <source>
        <dbReference type="Google" id="ProtNLM"/>
    </source>
</evidence>
<feature type="signal peptide" evidence="1">
    <location>
        <begin position="1"/>
        <end position="17"/>
    </location>
</feature>
<name>A0A090Q679_NONUL</name>
<accession>A0A090Q679</accession>
<sequence length="42" mass="4552">MKLISILLLFTSLSTFAQINLTGNLIDSDGAPIAFANVYFSM</sequence>
<evidence type="ECO:0000256" key="1">
    <source>
        <dbReference type="SAM" id="SignalP"/>
    </source>
</evidence>
<organism evidence="2 3">
    <name type="scientific">Nonlabens ulvanivorans</name>
    <name type="common">Persicivirga ulvanivorans</name>
    <dbReference type="NCBI Taxonomy" id="906888"/>
    <lineage>
        <taxon>Bacteria</taxon>
        <taxon>Pseudomonadati</taxon>
        <taxon>Bacteroidota</taxon>
        <taxon>Flavobacteriia</taxon>
        <taxon>Flavobacteriales</taxon>
        <taxon>Flavobacteriaceae</taxon>
        <taxon>Nonlabens</taxon>
    </lineage>
</organism>
<evidence type="ECO:0000313" key="2">
    <source>
        <dbReference type="EMBL" id="GAK98589.1"/>
    </source>
</evidence>
<protein>
    <recommendedName>
        <fullName evidence="4">TonB-dependent receptor</fullName>
    </recommendedName>
</protein>
<evidence type="ECO:0000313" key="3">
    <source>
        <dbReference type="Proteomes" id="UP000029226"/>
    </source>
</evidence>
<proteinExistence type="predicted"/>
<reference evidence="2 3" key="1">
    <citation type="journal article" date="2014" name="Genome Announc.">
        <title>Draft Genome Sequences of Marine Flavobacterium Nonlabens Strains NR17, NR24, NR27, NR32, NR33, and Ara13.</title>
        <authorList>
            <person name="Nakanishi M."/>
            <person name="Meirelles P."/>
            <person name="Suzuki R."/>
            <person name="Takatani N."/>
            <person name="Mino S."/>
            <person name="Suda W."/>
            <person name="Oshima K."/>
            <person name="Hattori M."/>
            <person name="Ohkuma M."/>
            <person name="Hosokawa M."/>
            <person name="Miyashita K."/>
            <person name="Thompson F.L."/>
            <person name="Niwa A."/>
            <person name="Sawabe T."/>
            <person name="Sawabe T."/>
        </authorList>
    </citation>
    <scope>NUCLEOTIDE SEQUENCE [LARGE SCALE GENOMIC DNA]</scope>
    <source>
        <strain evidence="3">JCM19314</strain>
    </source>
</reference>
<gene>
    <name evidence="2" type="ORF">JCM19314_2620</name>
</gene>